<accession>A0A6C0BJX2</accession>
<name>A0A6C0BJX2_9ZZZZ</name>
<evidence type="ECO:0000313" key="1">
    <source>
        <dbReference type="EMBL" id="QHS91859.1"/>
    </source>
</evidence>
<reference evidence="1" key="1">
    <citation type="journal article" date="2020" name="Nature">
        <title>Giant virus diversity and host interactions through global metagenomics.</title>
        <authorList>
            <person name="Schulz F."/>
            <person name="Roux S."/>
            <person name="Paez-Espino D."/>
            <person name="Jungbluth S."/>
            <person name="Walsh D.A."/>
            <person name="Denef V.J."/>
            <person name="McMahon K.D."/>
            <person name="Konstantinidis K.T."/>
            <person name="Eloe-Fadrosh E.A."/>
            <person name="Kyrpides N.C."/>
            <person name="Woyke T."/>
        </authorList>
    </citation>
    <scope>NUCLEOTIDE SEQUENCE</scope>
    <source>
        <strain evidence="1">GVMAG-M-3300013006-15</strain>
    </source>
</reference>
<organism evidence="1">
    <name type="scientific">viral metagenome</name>
    <dbReference type="NCBI Taxonomy" id="1070528"/>
    <lineage>
        <taxon>unclassified sequences</taxon>
        <taxon>metagenomes</taxon>
        <taxon>organismal metagenomes</taxon>
    </lineage>
</organism>
<sequence length="216" mass="24864">MDKIDNIYFINLERRPDRLEEISNELRKMEIPKEKVIRVAGLDHKFGLLGCVKSHIGAIRHFISTGKDRCLILEDDFQFTESKEKTNEVLNKIFTSNTKIDCLMLATVGNGIYISPTIEKDVLQKIYWAPTTSGYIITKEYAPRLLHNFNEGATKLEKWINAFGEIESSFSLDVYWVHEQLYSSFYLTVPKLGKQSNSPSDIKQLLNTSIQLIPKD</sequence>
<proteinExistence type="predicted"/>
<protein>
    <recommendedName>
        <fullName evidence="2">Glycosyltransferase</fullName>
    </recommendedName>
</protein>
<dbReference type="EMBL" id="MN739165">
    <property type="protein sequence ID" value="QHS91859.1"/>
    <property type="molecule type" value="Genomic_DNA"/>
</dbReference>
<dbReference type="AlphaFoldDB" id="A0A6C0BJX2"/>
<evidence type="ECO:0008006" key="2">
    <source>
        <dbReference type="Google" id="ProtNLM"/>
    </source>
</evidence>